<evidence type="ECO:0000313" key="3">
    <source>
        <dbReference type="Proteomes" id="UP000183050"/>
    </source>
</evidence>
<dbReference type="Proteomes" id="UP000183050">
    <property type="component" value="Chromosome"/>
</dbReference>
<protein>
    <recommendedName>
        <fullName evidence="4">YCII-related domain-containing protein</fullName>
    </recommendedName>
</protein>
<evidence type="ECO:0008006" key="4">
    <source>
        <dbReference type="Google" id="ProtNLM"/>
    </source>
</evidence>
<dbReference type="InterPro" id="IPR011008">
    <property type="entry name" value="Dimeric_a/b-barrel"/>
</dbReference>
<name>A0A1L3Z3U1_RHILE</name>
<proteinExistence type="predicted"/>
<evidence type="ECO:0000313" key="2">
    <source>
        <dbReference type="EMBL" id="MBY5628925.1"/>
    </source>
</evidence>
<sequence>MFVVTLKFSANKAKAPALMEGHNAWLKTGFDEGIFLLSGSVQPSAGGAVFAHNTSRADLETRVRQDPFVVEDVVTADILEIAPGRTDDRLAFLKV</sequence>
<dbReference type="Proteomes" id="UP000825699">
    <property type="component" value="Unassembled WGS sequence"/>
</dbReference>
<dbReference type="EMBL" id="CP018228">
    <property type="protein sequence ID" value="API50336.1"/>
    <property type="molecule type" value="Genomic_DNA"/>
</dbReference>
<dbReference type="PANTHER" id="PTHR37828">
    <property type="entry name" value="GSR2449 PROTEIN"/>
    <property type="match status" value="1"/>
</dbReference>
<dbReference type="EMBL" id="JAAXEP010000006">
    <property type="protein sequence ID" value="MBY5628925.1"/>
    <property type="molecule type" value="Genomic_DNA"/>
</dbReference>
<gene>
    <name evidence="1" type="ORF">BMW22_00610</name>
    <name evidence="2" type="ORF">HFO42_12535</name>
</gene>
<organism evidence="1 3">
    <name type="scientific">Rhizobium leguminosarum</name>
    <dbReference type="NCBI Taxonomy" id="384"/>
    <lineage>
        <taxon>Bacteria</taxon>
        <taxon>Pseudomonadati</taxon>
        <taxon>Pseudomonadota</taxon>
        <taxon>Alphaproteobacteria</taxon>
        <taxon>Hyphomicrobiales</taxon>
        <taxon>Rhizobiaceae</taxon>
        <taxon>Rhizobium/Agrobacterium group</taxon>
        <taxon>Rhizobium</taxon>
    </lineage>
</organism>
<reference evidence="2" key="2">
    <citation type="submission" date="2020-04" db="EMBL/GenBank/DDBJ databases">
        <title>Global-level population genomics supports evidence of horizontal gene transfer on evolution of Rhizobia in Lentils.</title>
        <authorList>
            <person name="Gai Y."/>
            <person name="Cook D."/>
            <person name="Riely B."/>
        </authorList>
    </citation>
    <scope>NUCLEOTIDE SEQUENCE</scope>
    <source>
        <strain evidence="2">Derici101B</strain>
    </source>
</reference>
<dbReference type="RefSeq" id="WP_027663766.1">
    <property type="nucleotide sequence ID" value="NZ_CP018228.1"/>
</dbReference>
<evidence type="ECO:0000313" key="1">
    <source>
        <dbReference type="EMBL" id="API50336.1"/>
    </source>
</evidence>
<dbReference type="Gene3D" id="3.30.70.1060">
    <property type="entry name" value="Dimeric alpha+beta barrel"/>
    <property type="match status" value="1"/>
</dbReference>
<dbReference type="SUPFAM" id="SSF54909">
    <property type="entry name" value="Dimeric alpha+beta barrel"/>
    <property type="match status" value="1"/>
</dbReference>
<dbReference type="AlphaFoldDB" id="A0A1L3Z3U1"/>
<reference evidence="1 3" key="1">
    <citation type="submission" date="2016-11" db="EMBL/GenBank/DDBJ databases">
        <title>Rhizobium leguminosarum bv. viciae strain Vaf12 isolated from Vavilovia formosa root nodules from Russia, Dagestan.</title>
        <authorList>
            <person name="Kimeklis A."/>
        </authorList>
    </citation>
    <scope>NUCLEOTIDE SEQUENCE [LARGE SCALE GENOMIC DNA]</scope>
    <source>
        <strain evidence="1 3">Vaf-108</strain>
    </source>
</reference>
<dbReference type="PANTHER" id="PTHR37828:SF1">
    <property type="entry name" value="YCII-RELATED DOMAIN-CONTAINING PROTEIN"/>
    <property type="match status" value="1"/>
</dbReference>
<accession>A0A1L3Z3U1</accession>